<gene>
    <name evidence="2" type="ORF">CBR_g45812</name>
</gene>
<reference evidence="2 3" key="1">
    <citation type="journal article" date="2018" name="Cell">
        <title>The Chara Genome: Secondary Complexity and Implications for Plant Terrestrialization.</title>
        <authorList>
            <person name="Nishiyama T."/>
            <person name="Sakayama H."/>
            <person name="Vries J.D."/>
            <person name="Buschmann H."/>
            <person name="Saint-Marcoux D."/>
            <person name="Ullrich K.K."/>
            <person name="Haas F.B."/>
            <person name="Vanderstraeten L."/>
            <person name="Becker D."/>
            <person name="Lang D."/>
            <person name="Vosolsobe S."/>
            <person name="Rombauts S."/>
            <person name="Wilhelmsson P.K.I."/>
            <person name="Janitza P."/>
            <person name="Kern R."/>
            <person name="Heyl A."/>
            <person name="Rumpler F."/>
            <person name="Villalobos L.I.A.C."/>
            <person name="Clay J.M."/>
            <person name="Skokan R."/>
            <person name="Toyoda A."/>
            <person name="Suzuki Y."/>
            <person name="Kagoshima H."/>
            <person name="Schijlen E."/>
            <person name="Tajeshwar N."/>
            <person name="Catarino B."/>
            <person name="Hetherington A.J."/>
            <person name="Saltykova A."/>
            <person name="Bonnot C."/>
            <person name="Breuninger H."/>
            <person name="Symeonidi A."/>
            <person name="Radhakrishnan G.V."/>
            <person name="Van Nieuwerburgh F."/>
            <person name="Deforce D."/>
            <person name="Chang C."/>
            <person name="Karol K.G."/>
            <person name="Hedrich R."/>
            <person name="Ulvskov P."/>
            <person name="Glockner G."/>
            <person name="Delwiche C.F."/>
            <person name="Petrasek J."/>
            <person name="Van de Peer Y."/>
            <person name="Friml J."/>
            <person name="Beilby M."/>
            <person name="Dolan L."/>
            <person name="Kohara Y."/>
            <person name="Sugano S."/>
            <person name="Fujiyama A."/>
            <person name="Delaux P.-M."/>
            <person name="Quint M."/>
            <person name="TheiBen G."/>
            <person name="Hagemann M."/>
            <person name="Harholt J."/>
            <person name="Dunand C."/>
            <person name="Zachgo S."/>
            <person name="Langdale J."/>
            <person name="Maumus F."/>
            <person name="Straeten D.V.D."/>
            <person name="Gould S.B."/>
            <person name="Rensing S.A."/>
        </authorList>
    </citation>
    <scope>NUCLEOTIDE SEQUENCE [LARGE SCALE GENOMIC DNA]</scope>
    <source>
        <strain evidence="2 3">S276</strain>
    </source>
</reference>
<comment type="caution">
    <text evidence="2">The sequence shown here is derived from an EMBL/GenBank/DDBJ whole genome shotgun (WGS) entry which is preliminary data.</text>
</comment>
<protein>
    <submittedName>
        <fullName evidence="2">Uncharacterized protein</fullName>
    </submittedName>
</protein>
<dbReference type="Gramene" id="GBG87659">
    <property type="protein sequence ID" value="GBG87659"/>
    <property type="gene ID" value="CBR_g45812"/>
</dbReference>
<dbReference type="EMBL" id="BFEA01000625">
    <property type="protein sequence ID" value="GBG87659.1"/>
    <property type="molecule type" value="Genomic_DNA"/>
</dbReference>
<keyword evidence="3" id="KW-1185">Reference proteome</keyword>
<feature type="region of interest" description="Disordered" evidence="1">
    <location>
        <begin position="197"/>
        <end position="220"/>
    </location>
</feature>
<feature type="compositionally biased region" description="Low complexity" evidence="1">
    <location>
        <begin position="389"/>
        <end position="401"/>
    </location>
</feature>
<feature type="compositionally biased region" description="Polar residues" evidence="1">
    <location>
        <begin position="65"/>
        <end position="78"/>
    </location>
</feature>
<dbReference type="Proteomes" id="UP000265515">
    <property type="component" value="Unassembled WGS sequence"/>
</dbReference>
<accession>A0A388LZM2</accession>
<evidence type="ECO:0000313" key="2">
    <source>
        <dbReference type="EMBL" id="GBG87659.1"/>
    </source>
</evidence>
<evidence type="ECO:0000313" key="3">
    <source>
        <dbReference type="Proteomes" id="UP000265515"/>
    </source>
</evidence>
<organism evidence="2 3">
    <name type="scientific">Chara braunii</name>
    <name type="common">Braun's stonewort</name>
    <dbReference type="NCBI Taxonomy" id="69332"/>
    <lineage>
        <taxon>Eukaryota</taxon>
        <taxon>Viridiplantae</taxon>
        <taxon>Streptophyta</taxon>
        <taxon>Charophyceae</taxon>
        <taxon>Charales</taxon>
        <taxon>Characeae</taxon>
        <taxon>Chara</taxon>
    </lineage>
</organism>
<feature type="compositionally biased region" description="Basic and acidic residues" evidence="1">
    <location>
        <begin position="379"/>
        <end position="388"/>
    </location>
</feature>
<proteinExistence type="predicted"/>
<dbReference type="AlphaFoldDB" id="A0A388LZM2"/>
<feature type="region of interest" description="Disordered" evidence="1">
    <location>
        <begin position="370"/>
        <end position="410"/>
    </location>
</feature>
<sequence length="492" mass="54021">MRFMADVFQRLPLLVLVVLLLLLLVVFHVCILGIVPRCGRRKRSSKKGVVMEGRQGMCRSARDQGGSQRAGQNPWRSSRSSERSGYVHLPPHLQPLPDTSDEEAEGRRSRTVPLGSGSTQEWAATELGGSRDGGNGQSYTELLQQRLSVDEGDGGVNLSSGLCSGRSSATLQTVIVNNHPDDDGGQLTVVARSSKSPAVVGEALGNNRDPPRQQYWSSSVSRGASARPLWMQSPSPLSASSTAARRRGECGETDCGIADVADARDMRERLKKVRVDREAEWCGKKWDNLVQQFRKVHHFQLPRLIRETRLFQLSGKERLSKGFNFNMDRVVYDEILGSTAKSHTINPKNVADIGAPGVVRLPFATSADPEFVGDGDAGAGHDDDEHGSTRGSSQTTGSPPGFGKRKSTRQQTFEALPKCMEKHGALVVSTMESNSKRQCSIQIRQCKALEVEVEVQKKHYALLEIAKAIRERWSPCCHHPDDAKVRAFLSSM</sequence>
<evidence type="ECO:0000256" key="1">
    <source>
        <dbReference type="SAM" id="MobiDB-lite"/>
    </source>
</evidence>
<name>A0A388LZM2_CHABU</name>
<feature type="region of interest" description="Disordered" evidence="1">
    <location>
        <begin position="45"/>
        <end position="138"/>
    </location>
</feature>